<feature type="transmembrane region" description="Helical" evidence="6">
    <location>
        <begin position="275"/>
        <end position="296"/>
    </location>
</feature>
<evidence type="ECO:0000256" key="4">
    <source>
        <dbReference type="ARBA" id="ARBA00022827"/>
    </source>
</evidence>
<evidence type="ECO:0000256" key="5">
    <source>
        <dbReference type="ARBA" id="ARBA00023002"/>
    </source>
</evidence>
<evidence type="ECO:0000256" key="3">
    <source>
        <dbReference type="ARBA" id="ARBA00022630"/>
    </source>
</evidence>
<comment type="similarity">
    <text evidence="2">Belongs to the MSOX/MTOX family.</text>
</comment>
<feature type="transmembrane region" description="Helical" evidence="6">
    <location>
        <begin position="401"/>
        <end position="425"/>
    </location>
</feature>
<keyword evidence="6" id="KW-0472">Membrane</keyword>
<keyword evidence="6" id="KW-1133">Transmembrane helix</keyword>
<dbReference type="Gene3D" id="3.30.9.10">
    <property type="entry name" value="D-Amino Acid Oxidase, subunit A, domain 2"/>
    <property type="match status" value="1"/>
</dbReference>
<sequence>MNQDYIWDAVVVGAGVEGSSTAYNLSKNNQKTLLLEQFGLPHSRGSSHGQTRIIRYGYSEPYYSAMMPECFRIWHDVEKQTGVTLITETKLLTLDIPPYTGLKNKKEVLTNLGIGLESFNGRQLKEKYPMIECGPQYKAILENGAGVIRADKSLKALQELFVRNGGVIHDEEKYIDVFPGDVLTIRTNKGSYKAKCLILTVGPWAGKLLNPLGVHVPLKASSYFSISVILLSYGATLLPYGTTLLPYGATLLLYGATLLLYGATLLPYGATLLHYGATLLLYGATLLPYGATLLLYGATLQPYGATLLLYGATLQPYGATLLPYGATLLLHGATLQSHGATLLPYGTTLLLYGATLLLYGPTLLPCGATLLPYGATLLPYVATLLPYGATLLLYGATLLQCATLLTTGCYTATLWCYIATIGSYIATLWCYIATLWCYIATLWVLHCYSVLHCLPQGATQLPYGATLLPYRELHCYVMVLHCYLMVLHCYLMVLHCYLMVLHCYLMVLHCYLKAQRINACYWREKSPGNCAGFPNFIDNSHRTYGIQITEYPNTMKVIKTKLCYWKEKSSGSFSNFPCFVDYTGSLVYGACPLEYPNAMKFPNVIIFFTGHGFKLAPVVGKVLSELAMKKTPSYDLSHFTIERFFKSQKSKL</sequence>
<comment type="cofactor">
    <cofactor evidence="1">
        <name>FAD</name>
        <dbReference type="ChEBI" id="CHEBI:57692"/>
    </cofactor>
</comment>
<feature type="transmembrane region" description="Helical" evidence="6">
    <location>
        <begin position="342"/>
        <end position="364"/>
    </location>
</feature>
<dbReference type="Pfam" id="PF01266">
    <property type="entry name" value="DAO"/>
    <property type="match status" value="1"/>
</dbReference>
<dbReference type="PANTHER" id="PTHR10961:SF46">
    <property type="entry name" value="PEROXISOMAL SARCOSINE OXIDASE"/>
    <property type="match status" value="1"/>
</dbReference>
<feature type="transmembrane region" description="Helical" evidence="6">
    <location>
        <begin position="308"/>
        <end position="330"/>
    </location>
</feature>
<keyword evidence="6" id="KW-0812">Transmembrane</keyword>
<name>A0ABM0LZC0_SACKO</name>
<accession>A0ABM0LZC0</accession>
<dbReference type="Proteomes" id="UP000694865">
    <property type="component" value="Unplaced"/>
</dbReference>
<dbReference type="Gene3D" id="3.50.50.60">
    <property type="entry name" value="FAD/NAD(P)-binding domain"/>
    <property type="match status" value="2"/>
</dbReference>
<feature type="transmembrane region" description="Helical" evidence="6">
    <location>
        <begin position="223"/>
        <end position="241"/>
    </location>
</feature>
<feature type="transmembrane region" description="Helical" evidence="6">
    <location>
        <begin position="370"/>
        <end position="394"/>
    </location>
</feature>
<reference evidence="9" key="1">
    <citation type="submission" date="2025-08" db="UniProtKB">
        <authorList>
            <consortium name="RefSeq"/>
        </authorList>
    </citation>
    <scope>IDENTIFICATION</scope>
    <source>
        <tissue evidence="9">Testes</tissue>
    </source>
</reference>
<protein>
    <submittedName>
        <fullName evidence="9">Peroxisomal sarcosine oxidase-like</fullName>
    </submittedName>
</protein>
<dbReference type="PANTHER" id="PTHR10961">
    <property type="entry name" value="PEROXISOMAL SARCOSINE OXIDASE"/>
    <property type="match status" value="1"/>
</dbReference>
<keyword evidence="5" id="KW-0560">Oxidoreductase</keyword>
<keyword evidence="4" id="KW-0274">FAD</keyword>
<evidence type="ECO:0000259" key="7">
    <source>
        <dbReference type="Pfam" id="PF01266"/>
    </source>
</evidence>
<evidence type="ECO:0000313" key="9">
    <source>
        <dbReference type="RefSeq" id="XP_006813111.1"/>
    </source>
</evidence>
<gene>
    <name evidence="9" type="primary">LOC100377713</name>
</gene>
<proteinExistence type="inferred from homology"/>
<feature type="transmembrane region" description="Helical" evidence="6">
    <location>
        <begin position="247"/>
        <end position="268"/>
    </location>
</feature>
<feature type="domain" description="FAD dependent oxidoreductase" evidence="7">
    <location>
        <begin position="8"/>
        <end position="228"/>
    </location>
</feature>
<evidence type="ECO:0000256" key="1">
    <source>
        <dbReference type="ARBA" id="ARBA00001974"/>
    </source>
</evidence>
<dbReference type="InterPro" id="IPR045170">
    <property type="entry name" value="MTOX"/>
</dbReference>
<dbReference type="InterPro" id="IPR036188">
    <property type="entry name" value="FAD/NAD-bd_sf"/>
</dbReference>
<feature type="transmembrane region" description="Helical" evidence="6">
    <location>
        <begin position="475"/>
        <end position="500"/>
    </location>
</feature>
<evidence type="ECO:0000256" key="2">
    <source>
        <dbReference type="ARBA" id="ARBA00010989"/>
    </source>
</evidence>
<keyword evidence="3" id="KW-0285">Flavoprotein</keyword>
<dbReference type="RefSeq" id="XP_006813111.1">
    <property type="nucleotide sequence ID" value="XM_006813048.1"/>
</dbReference>
<organism evidence="8 9">
    <name type="scientific">Saccoglossus kowalevskii</name>
    <name type="common">Acorn worm</name>
    <dbReference type="NCBI Taxonomy" id="10224"/>
    <lineage>
        <taxon>Eukaryota</taxon>
        <taxon>Metazoa</taxon>
        <taxon>Hemichordata</taxon>
        <taxon>Enteropneusta</taxon>
        <taxon>Harrimaniidae</taxon>
        <taxon>Saccoglossus</taxon>
    </lineage>
</organism>
<dbReference type="InterPro" id="IPR006076">
    <property type="entry name" value="FAD-dep_OxRdtase"/>
</dbReference>
<dbReference type="GeneID" id="100377713"/>
<dbReference type="SUPFAM" id="SSF51905">
    <property type="entry name" value="FAD/NAD(P)-binding domain"/>
    <property type="match status" value="1"/>
</dbReference>
<evidence type="ECO:0000256" key="6">
    <source>
        <dbReference type="SAM" id="Phobius"/>
    </source>
</evidence>
<evidence type="ECO:0000313" key="8">
    <source>
        <dbReference type="Proteomes" id="UP000694865"/>
    </source>
</evidence>
<keyword evidence="8" id="KW-1185">Reference proteome</keyword>